<dbReference type="SMART" id="SM00298">
    <property type="entry name" value="CHROMO"/>
    <property type="match status" value="1"/>
</dbReference>
<evidence type="ECO:0000256" key="3">
    <source>
        <dbReference type="SAM" id="MobiDB-lite"/>
    </source>
</evidence>
<keyword evidence="6" id="KW-1185">Reference proteome</keyword>
<sequence length="171" mass="19023">MRHLKTTPAVLHEEQQPTKGHDLMSIPAVGSGTTGSRSAPKMEPHISEELHHHADHPAAAAAATPYWYVEEIRGVRVNETNDGLQYLVRWSGYAESHNSWESEKDCALAASKVRNFFARMPKDERDYFIPRMTVRFLSRLDTLLAGKKSAVVVSHSPVEVTDSDDGTDDAV</sequence>
<dbReference type="InterPro" id="IPR023779">
    <property type="entry name" value="Chromodomain_CS"/>
</dbReference>
<dbReference type="GO" id="GO:0005634">
    <property type="term" value="C:nucleus"/>
    <property type="evidence" value="ECO:0007669"/>
    <property type="project" value="UniProtKB-SubCell"/>
</dbReference>
<gene>
    <name evidence="5" type="ORF">BV898_12320</name>
</gene>
<protein>
    <recommendedName>
        <fullName evidence="4">Chromo domain-containing protein</fullName>
    </recommendedName>
</protein>
<dbReference type="CDD" id="cd00024">
    <property type="entry name" value="CD_CSD"/>
    <property type="match status" value="1"/>
</dbReference>
<dbReference type="Proteomes" id="UP000192578">
    <property type="component" value="Unassembled WGS sequence"/>
</dbReference>
<organism evidence="5 6">
    <name type="scientific">Hypsibius exemplaris</name>
    <name type="common">Freshwater tardigrade</name>
    <dbReference type="NCBI Taxonomy" id="2072580"/>
    <lineage>
        <taxon>Eukaryota</taxon>
        <taxon>Metazoa</taxon>
        <taxon>Ecdysozoa</taxon>
        <taxon>Tardigrada</taxon>
        <taxon>Eutardigrada</taxon>
        <taxon>Parachela</taxon>
        <taxon>Hypsibioidea</taxon>
        <taxon>Hypsibiidae</taxon>
        <taxon>Hypsibius</taxon>
    </lineage>
</organism>
<evidence type="ECO:0000256" key="1">
    <source>
        <dbReference type="ARBA" id="ARBA00004123"/>
    </source>
</evidence>
<dbReference type="Pfam" id="PF00385">
    <property type="entry name" value="Chromo"/>
    <property type="match status" value="1"/>
</dbReference>
<dbReference type="InterPro" id="IPR016197">
    <property type="entry name" value="Chromo-like_dom_sf"/>
</dbReference>
<evidence type="ECO:0000256" key="2">
    <source>
        <dbReference type="ARBA" id="ARBA00023242"/>
    </source>
</evidence>
<dbReference type="OrthoDB" id="433924at2759"/>
<reference evidence="6" key="1">
    <citation type="submission" date="2017-01" db="EMBL/GenBank/DDBJ databases">
        <title>Comparative genomics of anhydrobiosis in the tardigrade Hypsibius dujardini.</title>
        <authorList>
            <person name="Yoshida Y."/>
            <person name="Koutsovoulos G."/>
            <person name="Laetsch D."/>
            <person name="Stevens L."/>
            <person name="Kumar S."/>
            <person name="Horikawa D."/>
            <person name="Ishino K."/>
            <person name="Komine S."/>
            <person name="Tomita M."/>
            <person name="Blaxter M."/>
            <person name="Arakawa K."/>
        </authorList>
    </citation>
    <scope>NUCLEOTIDE SEQUENCE [LARGE SCALE GENOMIC DNA]</scope>
    <source>
        <strain evidence="6">Z151</strain>
    </source>
</reference>
<keyword evidence="2" id="KW-0539">Nucleus</keyword>
<evidence type="ECO:0000313" key="5">
    <source>
        <dbReference type="EMBL" id="OQV13468.1"/>
    </source>
</evidence>
<dbReference type="AlphaFoldDB" id="A0A1W0WE47"/>
<feature type="domain" description="Chromo" evidence="4">
    <location>
        <begin position="67"/>
        <end position="119"/>
    </location>
</feature>
<name>A0A1W0WE47_HYPEX</name>
<accession>A0A1W0WE47</accession>
<feature type="compositionally biased region" description="Basic and acidic residues" evidence="3">
    <location>
        <begin position="11"/>
        <end position="22"/>
    </location>
</feature>
<dbReference type="InterPro" id="IPR023780">
    <property type="entry name" value="Chromo_domain"/>
</dbReference>
<comment type="subcellular location">
    <subcellularLocation>
        <location evidence="1">Nucleus</location>
    </subcellularLocation>
</comment>
<comment type="caution">
    <text evidence="5">The sequence shown here is derived from an EMBL/GenBank/DDBJ whole genome shotgun (WGS) entry which is preliminary data.</text>
</comment>
<evidence type="ECO:0000259" key="4">
    <source>
        <dbReference type="PROSITE" id="PS50013"/>
    </source>
</evidence>
<dbReference type="PROSITE" id="PS00598">
    <property type="entry name" value="CHROMO_1"/>
    <property type="match status" value="1"/>
</dbReference>
<dbReference type="PROSITE" id="PS50013">
    <property type="entry name" value="CHROMO_2"/>
    <property type="match status" value="1"/>
</dbReference>
<dbReference type="EMBL" id="MTYJ01000123">
    <property type="protein sequence ID" value="OQV13468.1"/>
    <property type="molecule type" value="Genomic_DNA"/>
</dbReference>
<feature type="region of interest" description="Disordered" evidence="3">
    <location>
        <begin position="1"/>
        <end position="42"/>
    </location>
</feature>
<evidence type="ECO:0000313" key="6">
    <source>
        <dbReference type="Proteomes" id="UP000192578"/>
    </source>
</evidence>
<proteinExistence type="predicted"/>
<dbReference type="SUPFAM" id="SSF54160">
    <property type="entry name" value="Chromo domain-like"/>
    <property type="match status" value="1"/>
</dbReference>
<dbReference type="Gene3D" id="2.40.50.40">
    <property type="match status" value="1"/>
</dbReference>
<dbReference type="InterPro" id="IPR000953">
    <property type="entry name" value="Chromo/chromo_shadow_dom"/>
</dbReference>